<proteinExistence type="predicted"/>
<evidence type="ECO:0000256" key="5">
    <source>
        <dbReference type="SAM" id="MobiDB-lite"/>
    </source>
</evidence>
<dbReference type="Gene3D" id="3.40.50.300">
    <property type="entry name" value="P-loop containing nucleotide triphosphate hydrolases"/>
    <property type="match status" value="1"/>
</dbReference>
<feature type="compositionally biased region" description="Low complexity" evidence="5">
    <location>
        <begin position="222"/>
        <end position="256"/>
    </location>
</feature>
<keyword evidence="8" id="KW-1185">Reference proteome</keyword>
<evidence type="ECO:0000256" key="4">
    <source>
        <dbReference type="ARBA" id="ARBA00022967"/>
    </source>
</evidence>
<sequence>MAFGGRTLFGGIGLTVSAGRCTAVAGPSGAGKTTLLRLLNRLGEPSEGRILLDGVPIDELDVLELRRRVGLVPQHPVLLSDVVVDEVRVGRPSLWDEQVGALLNRVGLPETFLHRRCAELSGGEAQRVCLARALAVRPEVLLLDEPTSALDEAAAEVVGELIRAHCRSGGSVVLVSHDSVFTAAVADDILLLEGGRLSPLGALSEAVENAVPDVPAAPGRKPAPTSSSAPGSPRGAATAPSIPGAGESAPGSAAEPNGNSGETAARHSAEPAGSAGEVATAKRQRESPGTPRSSTEARVPWDRSGGPDTDGVDRWEP</sequence>
<name>A0A7G1KF50_9NOCA</name>
<dbReference type="InterPro" id="IPR027417">
    <property type="entry name" value="P-loop_NTPase"/>
</dbReference>
<feature type="domain" description="ABC transporter" evidence="6">
    <location>
        <begin position="1"/>
        <end position="219"/>
    </location>
</feature>
<evidence type="ECO:0000256" key="3">
    <source>
        <dbReference type="ARBA" id="ARBA00022840"/>
    </source>
</evidence>
<dbReference type="AlphaFoldDB" id="A0A7G1KF50"/>
<dbReference type="Proteomes" id="UP000516173">
    <property type="component" value="Chromosome"/>
</dbReference>
<protein>
    <recommendedName>
        <fullName evidence="6">ABC transporter domain-containing protein</fullName>
    </recommendedName>
</protein>
<organism evidence="7 8">
    <name type="scientific">Nocardia wallacei</name>
    <dbReference type="NCBI Taxonomy" id="480035"/>
    <lineage>
        <taxon>Bacteria</taxon>
        <taxon>Bacillati</taxon>
        <taxon>Actinomycetota</taxon>
        <taxon>Actinomycetes</taxon>
        <taxon>Mycobacteriales</taxon>
        <taxon>Nocardiaceae</taxon>
        <taxon>Nocardia</taxon>
    </lineage>
</organism>
<dbReference type="GO" id="GO:0005524">
    <property type="term" value="F:ATP binding"/>
    <property type="evidence" value="ECO:0007669"/>
    <property type="project" value="UniProtKB-KW"/>
</dbReference>
<evidence type="ECO:0000313" key="8">
    <source>
        <dbReference type="Proteomes" id="UP000516173"/>
    </source>
</evidence>
<dbReference type="InterPro" id="IPR003439">
    <property type="entry name" value="ABC_transporter-like_ATP-bd"/>
</dbReference>
<keyword evidence="4" id="KW-1278">Translocase</keyword>
<dbReference type="SMART" id="SM00382">
    <property type="entry name" value="AAA"/>
    <property type="match status" value="1"/>
</dbReference>
<keyword evidence="3" id="KW-0067">ATP-binding</keyword>
<reference evidence="7 8" key="1">
    <citation type="submission" date="2020-08" db="EMBL/GenBank/DDBJ databases">
        <title>Genome Sequencing of Nocardia wallacei strain FMUON74 and assembly.</title>
        <authorList>
            <person name="Toyokawa M."/>
            <person name="Uesaka K."/>
        </authorList>
    </citation>
    <scope>NUCLEOTIDE SEQUENCE [LARGE SCALE GENOMIC DNA]</scope>
    <source>
        <strain evidence="7 8">FMUON74</strain>
    </source>
</reference>
<dbReference type="PROSITE" id="PS00211">
    <property type="entry name" value="ABC_TRANSPORTER_1"/>
    <property type="match status" value="1"/>
</dbReference>
<evidence type="ECO:0000259" key="6">
    <source>
        <dbReference type="PROSITE" id="PS50893"/>
    </source>
</evidence>
<dbReference type="GO" id="GO:0016887">
    <property type="term" value="F:ATP hydrolysis activity"/>
    <property type="evidence" value="ECO:0007669"/>
    <property type="project" value="InterPro"/>
</dbReference>
<dbReference type="PROSITE" id="PS50893">
    <property type="entry name" value="ABC_TRANSPORTER_2"/>
    <property type="match status" value="1"/>
</dbReference>
<evidence type="ECO:0000313" key="7">
    <source>
        <dbReference type="EMBL" id="BCK53817.1"/>
    </source>
</evidence>
<dbReference type="InterPro" id="IPR017871">
    <property type="entry name" value="ABC_transporter-like_CS"/>
</dbReference>
<feature type="region of interest" description="Disordered" evidence="5">
    <location>
        <begin position="213"/>
        <end position="317"/>
    </location>
</feature>
<keyword evidence="1" id="KW-0813">Transport</keyword>
<dbReference type="SUPFAM" id="SSF52540">
    <property type="entry name" value="P-loop containing nucleoside triphosphate hydrolases"/>
    <property type="match status" value="1"/>
</dbReference>
<dbReference type="Pfam" id="PF00005">
    <property type="entry name" value="ABC_tran"/>
    <property type="match status" value="1"/>
</dbReference>
<dbReference type="KEGG" id="nwl:NWFMUON74_15890"/>
<dbReference type="PANTHER" id="PTHR43423">
    <property type="entry name" value="ABC TRANSPORTER I FAMILY MEMBER 17"/>
    <property type="match status" value="1"/>
</dbReference>
<gene>
    <name evidence="7" type="ORF">NWFMUON74_15890</name>
</gene>
<keyword evidence="2" id="KW-0547">Nucleotide-binding</keyword>
<dbReference type="InterPro" id="IPR003593">
    <property type="entry name" value="AAA+_ATPase"/>
</dbReference>
<accession>A0A7G1KF50</accession>
<evidence type="ECO:0000256" key="1">
    <source>
        <dbReference type="ARBA" id="ARBA00022448"/>
    </source>
</evidence>
<dbReference type="EMBL" id="AP023396">
    <property type="protein sequence ID" value="BCK53817.1"/>
    <property type="molecule type" value="Genomic_DNA"/>
</dbReference>
<dbReference type="PANTHER" id="PTHR43423:SF1">
    <property type="entry name" value="ABC TRANSPORTER I FAMILY MEMBER 17"/>
    <property type="match status" value="1"/>
</dbReference>
<evidence type="ECO:0000256" key="2">
    <source>
        <dbReference type="ARBA" id="ARBA00022741"/>
    </source>
</evidence>